<dbReference type="AlphaFoldDB" id="A0A4P8KZ42"/>
<dbReference type="OrthoDB" id="5519974at2"/>
<keyword evidence="1" id="KW-0472">Membrane</keyword>
<feature type="transmembrane region" description="Helical" evidence="1">
    <location>
        <begin position="26"/>
        <end position="49"/>
    </location>
</feature>
<gene>
    <name evidence="2" type="ORF">FDQ92_00345</name>
</gene>
<keyword evidence="1" id="KW-0812">Transmembrane</keyword>
<reference evidence="2 3" key="2">
    <citation type="submission" date="2019-05" db="EMBL/GenBank/DDBJ databases">
        <authorList>
            <person name="Suflita J.M."/>
            <person name="Marks C.R."/>
        </authorList>
    </citation>
    <scope>NUCLEOTIDE SEQUENCE [LARGE SCALE GENOMIC DNA]</scope>
    <source>
        <strain evidence="2 3">ALDC</strain>
    </source>
</reference>
<reference evidence="2 3" key="1">
    <citation type="submission" date="2019-05" db="EMBL/GenBank/DDBJ databases">
        <title>The Complete Genome Sequence of the n-alkane-degrading Desulfoglaeba alkanexedens ALDC reveals multiple alkylsuccinate synthase gene clusters.</title>
        <authorList>
            <person name="Callaghan A.V."/>
            <person name="Davidova I.A."/>
            <person name="Duncan K.E."/>
            <person name="Morris B."/>
            <person name="McInerney M.J."/>
        </authorList>
    </citation>
    <scope>NUCLEOTIDE SEQUENCE [LARGE SCALE GENOMIC DNA]</scope>
    <source>
        <strain evidence="2 3">ALDC</strain>
    </source>
</reference>
<dbReference type="Proteomes" id="UP000298602">
    <property type="component" value="Chromosome"/>
</dbReference>
<dbReference type="RefSeq" id="WP_137422759.1">
    <property type="nucleotide sequence ID" value="NZ_CP040098.1"/>
</dbReference>
<protein>
    <submittedName>
        <fullName evidence="2">Uncharacterized protein</fullName>
    </submittedName>
</protein>
<accession>A0A4P8KZ42</accession>
<dbReference type="EMBL" id="CP040098">
    <property type="protein sequence ID" value="QCQ20789.1"/>
    <property type="molecule type" value="Genomic_DNA"/>
</dbReference>
<feature type="transmembrane region" description="Helical" evidence="1">
    <location>
        <begin position="55"/>
        <end position="75"/>
    </location>
</feature>
<sequence>MWFSRLFKRRKSEDAEKRPTVTQGIFYLYLIIGLQVLFVFALMAIIITIGKVLATPLWVFLFTFLVGVGGCMYIYRKAKSQFRRFKETLQRVDLSDRNYEISLMGGVLTMRVEHHPRTLLEDHSPPVLEAETVKAQPGSGLAG</sequence>
<evidence type="ECO:0000313" key="3">
    <source>
        <dbReference type="Proteomes" id="UP000298602"/>
    </source>
</evidence>
<organism evidence="2 3">
    <name type="scientific">Desulfoglaeba alkanexedens ALDC</name>
    <dbReference type="NCBI Taxonomy" id="980445"/>
    <lineage>
        <taxon>Bacteria</taxon>
        <taxon>Pseudomonadati</taxon>
        <taxon>Thermodesulfobacteriota</taxon>
        <taxon>Syntrophobacteria</taxon>
        <taxon>Syntrophobacterales</taxon>
        <taxon>Syntrophobacteraceae</taxon>
        <taxon>Desulfoglaeba</taxon>
    </lineage>
</organism>
<dbReference type="KEGG" id="dax:FDQ92_00345"/>
<name>A0A4P8KZ42_9BACT</name>
<keyword evidence="3" id="KW-1185">Reference proteome</keyword>
<keyword evidence="1" id="KW-1133">Transmembrane helix</keyword>
<evidence type="ECO:0000256" key="1">
    <source>
        <dbReference type="SAM" id="Phobius"/>
    </source>
</evidence>
<evidence type="ECO:0000313" key="2">
    <source>
        <dbReference type="EMBL" id="QCQ20789.1"/>
    </source>
</evidence>
<proteinExistence type="predicted"/>